<dbReference type="GO" id="GO:0007411">
    <property type="term" value="P:axon guidance"/>
    <property type="evidence" value="ECO:0007669"/>
    <property type="project" value="TreeGrafter"/>
</dbReference>
<organism evidence="3 4">
    <name type="scientific">Anopheles atroparvus</name>
    <name type="common">European mosquito</name>
    <dbReference type="NCBI Taxonomy" id="41427"/>
    <lineage>
        <taxon>Eukaryota</taxon>
        <taxon>Metazoa</taxon>
        <taxon>Ecdysozoa</taxon>
        <taxon>Arthropoda</taxon>
        <taxon>Hexapoda</taxon>
        <taxon>Insecta</taxon>
        <taxon>Pterygota</taxon>
        <taxon>Neoptera</taxon>
        <taxon>Endopterygota</taxon>
        <taxon>Diptera</taxon>
        <taxon>Nematocera</taxon>
        <taxon>Culicoidea</taxon>
        <taxon>Culicidae</taxon>
        <taxon>Anophelinae</taxon>
        <taxon>Anopheles</taxon>
    </lineage>
</organism>
<dbReference type="GO" id="GO:0061630">
    <property type="term" value="F:ubiquitin protein ligase activity"/>
    <property type="evidence" value="ECO:0007669"/>
    <property type="project" value="TreeGrafter"/>
</dbReference>
<dbReference type="InterPro" id="IPR000408">
    <property type="entry name" value="Reg_chr_condens"/>
</dbReference>
<feature type="compositionally biased region" description="Basic and acidic residues" evidence="2">
    <location>
        <begin position="758"/>
        <end position="771"/>
    </location>
</feature>
<dbReference type="GO" id="GO:0005886">
    <property type="term" value="C:plasma membrane"/>
    <property type="evidence" value="ECO:0007669"/>
    <property type="project" value="TreeGrafter"/>
</dbReference>
<sequence length="1063" mass="112485">MAKTELPGWIGYAGGKLYYGRISKVNAGNGWTFQLYDPTTLTALGTVQTAPIPALQRRYGQLFSDGDAICWLGAVSDSVRENTDADEQEEDILVVKQLYPPVSSGAPAGQVAAPGEPRPELRLKLAKNRYHTYGWAAFEEDLMDAGGCQQPASGVSSSAVLDSNPSGATIRSISCGKEFGLVLVDDGTPSGAGYSLGGKVLYWGRSIALGLKTAAGGAGVVGCVMSTPKATVSMKLNELTALPKGITSFRQVVVGHEANHGLLLTADGAVYFTGTAKRGEDGELAKTNRRQPKAVKPKRLNKLDGQTVTFVACNNGTSAFVTKEGKLIMYGKDTNYCEPNGVVGGLTDVAIRKVALGKAHCVAVDALGQLYTFGLNNKGQCGRKFQRERNVDELGATNMNNQTNATTAANGANTIAANNQNTTNATCNACHTVPSATPSTDPPASAKCGCGCGCCCHCGGSNAVANTNTNPDPDTPRIVPVPPQRVDLPHQPGMDPRRPPIVTQVACGQHHSLVLTAFGEVYSFGSNQYGQLGTGDLQAPAGGRPHLIRFPPGTGTIVSVAAGSNHSVVLSSRGAVYTFGNYHKGQLGREAPGAGGGSEGNFFWHCAPVAIDSFGPGTGRRASWIAASGDQTYIKVEESLINGAALAKYSVTADRSTILLIPNNQPHLAGSITIDRRTGHCRAHRTNQFDARADPSIGGMREAYRRNRWHFAFTLDPLFNVLWGYDAIRKRMLIFNPIAAELYRGRRPKRKQSTNQQRHQEQADGTDVDKCDTVRFGGNSEPLSVLSPEIALPQRWNGCEVPRFQLALNLLACLDVLTEATERLGASGQWPPFEPSLDASTSGGSLSSPLDGNVNVNASDWFTASRGASGSASGRQVKLNDLAVEEDPQEEDLPEHRSVLLTPTFGSGSIDEEVPVIPTPNRWNLGNGDAGNGFSNMAPANEGRFPFRSSRAKQSNASGANANVQYRRKKAAGSGTPVGAAVSSTLTSPGVDEGLITLCPISRRFATGVNRETFESLTALLSWAWNAFRNLSGEQKKGAMGGMKSSAANPMMSNNAGLIGEAK</sequence>
<dbReference type="Pfam" id="PF00415">
    <property type="entry name" value="RCC1"/>
    <property type="match status" value="1"/>
</dbReference>
<dbReference type="GO" id="GO:0005634">
    <property type="term" value="C:nucleus"/>
    <property type="evidence" value="ECO:0007669"/>
    <property type="project" value="TreeGrafter"/>
</dbReference>
<feature type="repeat" description="RCC1" evidence="1">
    <location>
        <begin position="574"/>
        <end position="638"/>
    </location>
</feature>
<dbReference type="AlphaFoldDB" id="A0AAG5DGZ0"/>
<dbReference type="GO" id="GO:0008582">
    <property type="term" value="P:regulation of synaptic assembly at neuromuscular junction"/>
    <property type="evidence" value="ECO:0007669"/>
    <property type="project" value="TreeGrafter"/>
</dbReference>
<evidence type="ECO:0008006" key="5">
    <source>
        <dbReference type="Google" id="ProtNLM"/>
    </source>
</evidence>
<evidence type="ECO:0000256" key="1">
    <source>
        <dbReference type="PROSITE-ProRule" id="PRU00235"/>
    </source>
</evidence>
<dbReference type="PRINTS" id="PR00633">
    <property type="entry name" value="RCCNDNSATION"/>
</dbReference>
<dbReference type="Pfam" id="PF13540">
    <property type="entry name" value="RCC1_2"/>
    <property type="match status" value="1"/>
</dbReference>
<dbReference type="SUPFAM" id="SSF50985">
    <property type="entry name" value="RCC1/BLIP-II"/>
    <property type="match status" value="1"/>
</dbReference>
<dbReference type="EnsemblMetazoa" id="ENSAATROPT011596">
    <property type="protein sequence ID" value="ENSAATROPP010492"/>
    <property type="gene ID" value="ENSAATROPG009439"/>
</dbReference>
<name>A0AAG5DGZ0_ANOAO</name>
<evidence type="ECO:0000256" key="2">
    <source>
        <dbReference type="SAM" id="MobiDB-lite"/>
    </source>
</evidence>
<reference evidence="3" key="1">
    <citation type="submission" date="2024-04" db="UniProtKB">
        <authorList>
            <consortium name="EnsemblMetazoa"/>
        </authorList>
    </citation>
    <scope>IDENTIFICATION</scope>
    <source>
        <strain evidence="3">EBRO</strain>
    </source>
</reference>
<feature type="repeat" description="RCC1" evidence="1">
    <location>
        <begin position="519"/>
        <end position="573"/>
    </location>
</feature>
<feature type="compositionally biased region" description="Polar residues" evidence="2">
    <location>
        <begin position="838"/>
        <end position="851"/>
    </location>
</feature>
<proteinExistence type="predicted"/>
<dbReference type="PROSITE" id="PS50012">
    <property type="entry name" value="RCC1_3"/>
    <property type="match status" value="2"/>
</dbReference>
<dbReference type="InterPro" id="IPR009091">
    <property type="entry name" value="RCC1/BLIP-II"/>
</dbReference>
<evidence type="ECO:0000313" key="4">
    <source>
        <dbReference type="Proteomes" id="UP000075880"/>
    </source>
</evidence>
<accession>A0AAG5DGZ0</accession>
<feature type="region of interest" description="Disordered" evidence="2">
    <location>
        <begin position="746"/>
        <end position="771"/>
    </location>
</feature>
<keyword evidence="4" id="KW-1185">Reference proteome</keyword>
<dbReference type="Proteomes" id="UP000075880">
    <property type="component" value="Unassembled WGS sequence"/>
</dbReference>
<dbReference type="Gene3D" id="2.130.10.30">
    <property type="entry name" value="Regulator of chromosome condensation 1/beta-lactamase-inhibitor protein II"/>
    <property type="match status" value="2"/>
</dbReference>
<dbReference type="PANTHER" id="PTHR45943">
    <property type="entry name" value="E3 UBIQUITIN-PROTEIN LIGASE MYCBP2"/>
    <property type="match status" value="1"/>
</dbReference>
<protein>
    <recommendedName>
        <fullName evidence="5">PHR domain-containing protein</fullName>
    </recommendedName>
</protein>
<feature type="region of interest" description="Disordered" evidence="2">
    <location>
        <begin position="826"/>
        <end position="851"/>
    </location>
</feature>
<dbReference type="PANTHER" id="PTHR45943:SF1">
    <property type="entry name" value="E3 UBIQUITIN-PROTEIN LIGASE MYCBP2"/>
    <property type="match status" value="1"/>
</dbReference>
<evidence type="ECO:0000313" key="3">
    <source>
        <dbReference type="EnsemblMetazoa" id="ENSAATROPP010492"/>
    </source>
</evidence>
<dbReference type="PROSITE" id="PS00626">
    <property type="entry name" value="RCC1_2"/>
    <property type="match status" value="2"/>
</dbReference>